<sequence>MSSYVHCQHTSADTAPCRCPVWEAPEDESLPGKPCDTCDHRAEWHLPQADASRSGEAENCKSSWPNGQPCTCPTWVASEDPKTTPGCALCGHKKGWHRPTITVPLTQAPTPSQIQPDLSPAKVFKSNQSDWHKRAQSHDPGSGTNIASSITRSISSANPPSHSTSTSTRQQTSSHHQDLLETDFNLAFNPESIGVSPSSVFSHASRSAAVNTTPDEVQIAAEHIRFILSELDGDEDDSEAAPVGPELSFLNDVHSASTHSRVPSSAPSMFNDTHARSCSGASQSSLSSYEAPLMNMQWIGGGRSQSSSSIKPSDNESIRSASSFSVDLNPCAASMSFSSVWEGARSTDSPGALPHHYHEHNSMRARLSDLDLRARSVTPDSVANKSHARVPSSTVPLFAQTISETYVEELPADRPKHPSEERSGRFAAKPTDIASNMPLDGEDGDGSVIKVKPFQSNIHTVVQQDIPVLDQHTKTTGSTLKPVALPEKVNTRGGKSEAYQTNDQSFCLTISPPPSSTIFYPGDEVSVTIQMKNGATDQPIFSSIEFEHQLQKWKRILFEFRGIVTQNGTTEHEIFCLKQPIHLADQRETLANKTGWQFKLQIPSHTNCQCGPGHLPLPSSCSNSVGHVSYHLALKGKRKTFLTKASTMTESKLFVCLKVKSNLSGSRDKLVTLPQSFRSLSTWIGLNGGHKAAINHTLLTYQVEFASSNVLKILYELDLNLSPDSQIVGSSMRLFQDLSSNLNVTITSLNQLINSHANTRAEYGSVEEENYDTDHKIRDFRSPPVPITSDSTGVVTWKISGYLQLELSGPTQSVSPSGSSPKKGLMTQLRAYAATPSSKDISTQWILRASIQSVLLSQPINICGTVTELQSTCGARCIIQGIPLALS</sequence>
<dbReference type="AlphaFoldDB" id="A0A2N5T1U2"/>
<evidence type="ECO:0000313" key="3">
    <source>
        <dbReference type="Proteomes" id="UP000235388"/>
    </source>
</evidence>
<dbReference type="OrthoDB" id="2497666at2759"/>
<accession>A0A2N5T1U2</accession>
<proteinExistence type="predicted"/>
<gene>
    <name evidence="2" type="ORF">PCANC_06318</name>
</gene>
<reference evidence="2 3" key="1">
    <citation type="submission" date="2017-11" db="EMBL/GenBank/DDBJ databases">
        <title>De novo assembly and phasing of dikaryotic genomes from two isolates of Puccinia coronata f. sp. avenae, the causal agent of oat crown rust.</title>
        <authorList>
            <person name="Miller M.E."/>
            <person name="Zhang Y."/>
            <person name="Omidvar V."/>
            <person name="Sperschneider J."/>
            <person name="Schwessinger B."/>
            <person name="Raley C."/>
            <person name="Palmer J.M."/>
            <person name="Garnica D."/>
            <person name="Upadhyaya N."/>
            <person name="Rathjen J."/>
            <person name="Taylor J.M."/>
            <person name="Park R.F."/>
            <person name="Dodds P.N."/>
            <person name="Hirsch C.D."/>
            <person name="Kianian S.F."/>
            <person name="Figueroa M."/>
        </authorList>
    </citation>
    <scope>NUCLEOTIDE SEQUENCE [LARGE SCALE GENOMIC DNA]</scope>
    <source>
        <strain evidence="2">12NC29</strain>
    </source>
</reference>
<protein>
    <submittedName>
        <fullName evidence="2">Uncharacterized protein</fullName>
    </submittedName>
</protein>
<evidence type="ECO:0000313" key="2">
    <source>
        <dbReference type="EMBL" id="PLW19437.1"/>
    </source>
</evidence>
<feature type="compositionally biased region" description="Low complexity" evidence="1">
    <location>
        <begin position="144"/>
        <end position="174"/>
    </location>
</feature>
<dbReference type="EMBL" id="PGCJ01000813">
    <property type="protein sequence ID" value="PLW19437.1"/>
    <property type="molecule type" value="Genomic_DNA"/>
</dbReference>
<comment type="caution">
    <text evidence="2">The sequence shown here is derived from an EMBL/GenBank/DDBJ whole genome shotgun (WGS) entry which is preliminary data.</text>
</comment>
<organism evidence="2 3">
    <name type="scientific">Puccinia coronata f. sp. avenae</name>
    <dbReference type="NCBI Taxonomy" id="200324"/>
    <lineage>
        <taxon>Eukaryota</taxon>
        <taxon>Fungi</taxon>
        <taxon>Dikarya</taxon>
        <taxon>Basidiomycota</taxon>
        <taxon>Pucciniomycotina</taxon>
        <taxon>Pucciniomycetes</taxon>
        <taxon>Pucciniales</taxon>
        <taxon>Pucciniaceae</taxon>
        <taxon>Puccinia</taxon>
    </lineage>
</organism>
<name>A0A2N5T1U2_9BASI</name>
<feature type="region of interest" description="Disordered" evidence="1">
    <location>
        <begin position="124"/>
        <end position="177"/>
    </location>
</feature>
<keyword evidence="3" id="KW-1185">Reference proteome</keyword>
<dbReference type="Proteomes" id="UP000235388">
    <property type="component" value="Unassembled WGS sequence"/>
</dbReference>
<evidence type="ECO:0000256" key="1">
    <source>
        <dbReference type="SAM" id="MobiDB-lite"/>
    </source>
</evidence>